<evidence type="ECO:0000313" key="2">
    <source>
        <dbReference type="Proteomes" id="UP000615593"/>
    </source>
</evidence>
<dbReference type="RefSeq" id="WP_027884383.1">
    <property type="nucleotide sequence ID" value="NZ_BMWY01000003.1"/>
</dbReference>
<keyword evidence="2" id="KW-1185">Reference proteome</keyword>
<name>A0ABQ3BQH4_9FLAO</name>
<evidence type="ECO:0000313" key="1">
    <source>
        <dbReference type="EMBL" id="GGZ54374.1"/>
    </source>
</evidence>
<dbReference type="Proteomes" id="UP000615593">
    <property type="component" value="Unassembled WGS sequence"/>
</dbReference>
<organism evidence="1 2">
    <name type="scientific">Mesonia mobilis</name>
    <dbReference type="NCBI Taxonomy" id="369791"/>
    <lineage>
        <taxon>Bacteria</taxon>
        <taxon>Pseudomonadati</taxon>
        <taxon>Bacteroidota</taxon>
        <taxon>Flavobacteriia</taxon>
        <taxon>Flavobacteriales</taxon>
        <taxon>Flavobacteriaceae</taxon>
        <taxon>Mesonia</taxon>
    </lineage>
</organism>
<proteinExistence type="predicted"/>
<dbReference type="GeneID" id="94369179"/>
<comment type="caution">
    <text evidence="1">The sequence shown here is derived from an EMBL/GenBank/DDBJ whole genome shotgun (WGS) entry which is preliminary data.</text>
</comment>
<accession>A0ABQ3BQH4</accession>
<reference evidence="2" key="1">
    <citation type="journal article" date="2019" name="Int. J. Syst. Evol. Microbiol.">
        <title>The Global Catalogue of Microorganisms (GCM) 10K type strain sequencing project: providing services to taxonomists for standard genome sequencing and annotation.</title>
        <authorList>
            <consortium name="The Broad Institute Genomics Platform"/>
            <consortium name="The Broad Institute Genome Sequencing Center for Infectious Disease"/>
            <person name="Wu L."/>
            <person name="Ma J."/>
        </authorList>
    </citation>
    <scope>NUCLEOTIDE SEQUENCE [LARGE SCALE GENOMIC DNA]</scope>
    <source>
        <strain evidence="2">KCTC 12708</strain>
    </source>
</reference>
<dbReference type="EMBL" id="BMWY01000003">
    <property type="protein sequence ID" value="GGZ54374.1"/>
    <property type="molecule type" value="Genomic_DNA"/>
</dbReference>
<gene>
    <name evidence="1" type="ORF">GCM10008088_15150</name>
</gene>
<protein>
    <submittedName>
        <fullName evidence="1">Uncharacterized protein</fullName>
    </submittedName>
</protein>
<sequence>MAMKLTIYQLEESAYIFEKANGYSHSAYEKKIISESQLKDINVAELEHIIVDGLNSRLYKIENERISAYWSLLKTGNHLLLVDNFVKWLEYELKYENKNTIFQILVALDAFGEPVFHKDRFGRDAREFELNIRDAKHYLSSFH</sequence>